<dbReference type="AlphaFoldDB" id="A0AAV9PDX3"/>
<name>A0AAV9PDX3_9PEZI</name>
<dbReference type="GeneID" id="89924841"/>
<evidence type="ECO:0000313" key="1">
    <source>
        <dbReference type="EMBL" id="KAK5171858.1"/>
    </source>
</evidence>
<comment type="caution">
    <text evidence="1">The sequence shown here is derived from an EMBL/GenBank/DDBJ whole genome shotgun (WGS) entry which is preliminary data.</text>
</comment>
<protein>
    <recommendedName>
        <fullName evidence="3">Inositol-1,3,4-trisphosphate 5/6-kinase</fullName>
    </recommendedName>
</protein>
<keyword evidence="2" id="KW-1185">Reference proteome</keyword>
<evidence type="ECO:0000313" key="2">
    <source>
        <dbReference type="Proteomes" id="UP001337655"/>
    </source>
</evidence>
<dbReference type="EMBL" id="JAVRRT010000005">
    <property type="protein sequence ID" value="KAK5171858.1"/>
    <property type="molecule type" value="Genomic_DNA"/>
</dbReference>
<organism evidence="1 2">
    <name type="scientific">Saxophila tyrrhenica</name>
    <dbReference type="NCBI Taxonomy" id="1690608"/>
    <lineage>
        <taxon>Eukaryota</taxon>
        <taxon>Fungi</taxon>
        <taxon>Dikarya</taxon>
        <taxon>Ascomycota</taxon>
        <taxon>Pezizomycotina</taxon>
        <taxon>Dothideomycetes</taxon>
        <taxon>Dothideomycetidae</taxon>
        <taxon>Mycosphaerellales</taxon>
        <taxon>Extremaceae</taxon>
        <taxon>Saxophila</taxon>
    </lineage>
</organism>
<gene>
    <name evidence="1" type="ORF">LTR77_003494</name>
</gene>
<dbReference type="RefSeq" id="XP_064660702.1">
    <property type="nucleotide sequence ID" value="XM_064800751.1"/>
</dbReference>
<accession>A0AAV9PDX3</accession>
<sequence length="147" mass="16164">MRAKRQIDEALACDEGLIVFLRPLDPEVTEGVDFRVFVPPPLKADNDFKDRQIMLVVAENAVKSALQVVPVIAAAAKAGGTFDGLRLHGFTMDVVVKKGAPEAQLVEINPFDAMSPCGSCLFHWLENCNQLYGLEDKIVVHLSEESR</sequence>
<dbReference type="Proteomes" id="UP001337655">
    <property type="component" value="Unassembled WGS sequence"/>
</dbReference>
<reference evidence="1 2" key="1">
    <citation type="submission" date="2023-08" db="EMBL/GenBank/DDBJ databases">
        <title>Black Yeasts Isolated from many extreme environments.</title>
        <authorList>
            <person name="Coleine C."/>
            <person name="Stajich J.E."/>
            <person name="Selbmann L."/>
        </authorList>
    </citation>
    <scope>NUCLEOTIDE SEQUENCE [LARGE SCALE GENOMIC DNA]</scope>
    <source>
        <strain evidence="1 2">CCFEE 5935</strain>
    </source>
</reference>
<proteinExistence type="predicted"/>
<evidence type="ECO:0008006" key="3">
    <source>
        <dbReference type="Google" id="ProtNLM"/>
    </source>
</evidence>